<evidence type="ECO:0000256" key="1">
    <source>
        <dbReference type="ARBA" id="ARBA00022475"/>
    </source>
</evidence>
<name>A0ABY7VK90_9GAMM</name>
<proteinExistence type="inferred from homology"/>
<keyword evidence="1 8" id="KW-1003">Cell membrane</keyword>
<comment type="subcellular location">
    <subcellularLocation>
        <location evidence="8">Cell inner membrane</location>
        <topology evidence="8">Single-pass type I membrane protein</topology>
    </subcellularLocation>
    <text evidence="8">Localizes to the Z ring in an FtsZ-dependent manner.</text>
</comment>
<evidence type="ECO:0000256" key="9">
    <source>
        <dbReference type="RuleBase" id="RU003612"/>
    </source>
</evidence>
<evidence type="ECO:0000256" key="5">
    <source>
        <dbReference type="ARBA" id="ARBA00022989"/>
    </source>
</evidence>
<dbReference type="GO" id="GO:0051301">
    <property type="term" value="P:cell division"/>
    <property type="evidence" value="ECO:0007669"/>
    <property type="project" value="UniProtKB-KW"/>
</dbReference>
<feature type="compositionally biased region" description="Basic and acidic residues" evidence="10">
    <location>
        <begin position="200"/>
        <end position="209"/>
    </location>
</feature>
<dbReference type="Pfam" id="PF04354">
    <property type="entry name" value="ZipA_C"/>
    <property type="match status" value="1"/>
</dbReference>
<dbReference type="PANTHER" id="PTHR38685:SF1">
    <property type="entry name" value="CELL DIVISION PROTEIN ZIPA"/>
    <property type="match status" value="1"/>
</dbReference>
<dbReference type="PANTHER" id="PTHR38685">
    <property type="entry name" value="CELL DIVISION PROTEIN ZIPA"/>
    <property type="match status" value="1"/>
</dbReference>
<keyword evidence="13" id="KW-1185">Reference proteome</keyword>
<keyword evidence="4 8" id="KW-0812">Transmembrane</keyword>
<feature type="domain" description="ZipA C-terminal FtsZ-binding" evidence="11">
    <location>
        <begin position="215"/>
        <end position="345"/>
    </location>
</feature>
<keyword evidence="5 8" id="KW-1133">Transmembrane helix</keyword>
<evidence type="ECO:0000256" key="6">
    <source>
        <dbReference type="ARBA" id="ARBA00023136"/>
    </source>
</evidence>
<dbReference type="SMART" id="SM00771">
    <property type="entry name" value="ZipA_C"/>
    <property type="match status" value="1"/>
</dbReference>
<feature type="region of interest" description="Disordered" evidence="10">
    <location>
        <begin position="182"/>
        <end position="210"/>
    </location>
</feature>
<comment type="function">
    <text evidence="8 9">Essential cell division protein that stabilizes the FtsZ protofilaments by cross-linking them and that serves as a cytoplasmic membrane anchor for the Z ring. Also required for the recruitment to the septal ring of downstream cell division proteins.</text>
</comment>
<keyword evidence="3 8" id="KW-0132">Cell division</keyword>
<evidence type="ECO:0000259" key="11">
    <source>
        <dbReference type="SMART" id="SM00771"/>
    </source>
</evidence>
<evidence type="ECO:0000256" key="7">
    <source>
        <dbReference type="ARBA" id="ARBA00023306"/>
    </source>
</evidence>
<keyword evidence="6 8" id="KW-0472">Membrane</keyword>
<evidence type="ECO:0000313" key="12">
    <source>
        <dbReference type="EMBL" id="WDE13920.1"/>
    </source>
</evidence>
<evidence type="ECO:0000256" key="3">
    <source>
        <dbReference type="ARBA" id="ARBA00022618"/>
    </source>
</evidence>
<gene>
    <name evidence="8 12" type="primary">zipA</name>
    <name evidence="12" type="ORF">H3N35_11010</name>
</gene>
<evidence type="ECO:0000256" key="10">
    <source>
        <dbReference type="SAM" id="MobiDB-lite"/>
    </source>
</evidence>
<organism evidence="12 13">
    <name type="scientific">Thalassomonas haliotis</name>
    <dbReference type="NCBI Taxonomy" id="485448"/>
    <lineage>
        <taxon>Bacteria</taxon>
        <taxon>Pseudomonadati</taxon>
        <taxon>Pseudomonadota</taxon>
        <taxon>Gammaproteobacteria</taxon>
        <taxon>Alteromonadales</taxon>
        <taxon>Colwelliaceae</taxon>
        <taxon>Thalassomonas</taxon>
    </lineage>
</organism>
<dbReference type="InterPro" id="IPR036765">
    <property type="entry name" value="ZipA_FtsZ-bd_C_sf"/>
</dbReference>
<dbReference type="RefSeq" id="WP_274054374.1">
    <property type="nucleotide sequence ID" value="NZ_CP059693.1"/>
</dbReference>
<evidence type="ECO:0000256" key="4">
    <source>
        <dbReference type="ARBA" id="ARBA00022692"/>
    </source>
</evidence>
<feature type="transmembrane region" description="Helical" evidence="8">
    <location>
        <begin position="6"/>
        <end position="28"/>
    </location>
</feature>
<accession>A0ABY7VK90</accession>
<evidence type="ECO:0000313" key="13">
    <source>
        <dbReference type="Proteomes" id="UP001215231"/>
    </source>
</evidence>
<keyword evidence="7 8" id="KW-0131">Cell cycle</keyword>
<dbReference type="HAMAP" id="MF_00509">
    <property type="entry name" value="ZipA"/>
    <property type="match status" value="1"/>
</dbReference>
<evidence type="ECO:0000256" key="8">
    <source>
        <dbReference type="HAMAP-Rule" id="MF_00509"/>
    </source>
</evidence>
<feature type="compositionally biased region" description="Polar residues" evidence="10">
    <location>
        <begin position="182"/>
        <end position="198"/>
    </location>
</feature>
<reference evidence="12 13" key="1">
    <citation type="journal article" date="2022" name="Mar. Drugs">
        <title>Bioassay-Guided Fractionation Leads to the Detection of Cholic Acid Generated by the Rare Thalassomonas sp.</title>
        <authorList>
            <person name="Pheiffer F."/>
            <person name="Schneider Y.K."/>
            <person name="Hansen E.H."/>
            <person name="Andersen J.H."/>
            <person name="Isaksson J."/>
            <person name="Busche T."/>
            <person name="R C."/>
            <person name="Kalinowski J."/>
            <person name="Zyl L.V."/>
            <person name="Trindade M."/>
        </authorList>
    </citation>
    <scope>NUCLEOTIDE SEQUENCE [LARGE SCALE GENOMIC DNA]</scope>
    <source>
        <strain evidence="12 13">A5K-61T</strain>
    </source>
</reference>
<dbReference type="InterPro" id="IPR007449">
    <property type="entry name" value="ZipA_FtsZ-bd_C"/>
</dbReference>
<protein>
    <recommendedName>
        <fullName evidence="8 9">Cell division protein ZipA</fullName>
    </recommendedName>
</protein>
<dbReference type="EMBL" id="CP059693">
    <property type="protein sequence ID" value="WDE13920.1"/>
    <property type="molecule type" value="Genomic_DNA"/>
</dbReference>
<dbReference type="Gene3D" id="3.30.1400.10">
    <property type="entry name" value="ZipA, C-terminal FtsZ-binding domain"/>
    <property type="match status" value="1"/>
</dbReference>
<keyword evidence="2 8" id="KW-0997">Cell inner membrane</keyword>
<dbReference type="InterPro" id="IPR011919">
    <property type="entry name" value="Cell_div_ZipA"/>
</dbReference>
<dbReference type="SUPFAM" id="SSF64383">
    <property type="entry name" value="Cell-division protein ZipA, C-terminal domain"/>
    <property type="match status" value="1"/>
</dbReference>
<dbReference type="NCBIfam" id="TIGR02205">
    <property type="entry name" value="septum_zipA"/>
    <property type="match status" value="1"/>
</dbReference>
<sequence length="357" mass="38603">MEESFRNTLLIISAVVIGAIFVHGLWTIRKNKNPYKLKADNAKIEPVTEEVDKSGFDQYGVGQPKVAGQSAPVSQERAAVKPGYHEPVKAAPEQAPAPVVPAQAETETFTAAHEGAADMTPVPEADVTPEQVEPALGNIDDIDDMAPAVPGQGGTTKTLLSEAEQEMLEPVEIEKPVYQTPVSQPKPQIQTQVPSAPQQEVKKAPEPKAKGASLDPEVLVLSVVMPQNQLISGAALLPTLLTLGMKFGDMGIFHRHQDNAGNGKVTFSLANMMNPGTFDLDNMESFATQGVSLFMTLPNEGDAFEVFEQMLSAAKQLASEFNGQVLDDKRSVMTKQTEQHYISNIREFERKRCIAGA</sequence>
<comment type="similarity">
    <text evidence="8 9">Belongs to the ZipA family.</text>
</comment>
<dbReference type="Proteomes" id="UP001215231">
    <property type="component" value="Chromosome"/>
</dbReference>
<evidence type="ECO:0000256" key="2">
    <source>
        <dbReference type="ARBA" id="ARBA00022519"/>
    </source>
</evidence>
<comment type="subunit">
    <text evidence="8">Interacts with FtsZ via their C-terminal domains.</text>
</comment>